<dbReference type="Proteomes" id="UP000222056">
    <property type="component" value="Unassembled WGS sequence"/>
</dbReference>
<dbReference type="InterPro" id="IPR050925">
    <property type="entry name" value="Rhomboid_protease_S54"/>
</dbReference>
<dbReference type="GO" id="GO:0016020">
    <property type="term" value="C:membrane"/>
    <property type="evidence" value="ECO:0007669"/>
    <property type="project" value="UniProtKB-SubCell"/>
</dbReference>
<dbReference type="GO" id="GO:0006508">
    <property type="term" value="P:proteolysis"/>
    <property type="evidence" value="ECO:0007669"/>
    <property type="project" value="UniProtKB-KW"/>
</dbReference>
<dbReference type="EMBL" id="FNWJ01000001">
    <property type="protein sequence ID" value="SEH12466.1"/>
    <property type="molecule type" value="Genomic_DNA"/>
</dbReference>
<protein>
    <submittedName>
        <fullName evidence="9">Membrane associated serine protease, rhomboid family</fullName>
    </submittedName>
</protein>
<feature type="transmembrane region" description="Helical" evidence="7">
    <location>
        <begin position="219"/>
        <end position="238"/>
    </location>
</feature>
<evidence type="ECO:0000256" key="2">
    <source>
        <dbReference type="ARBA" id="ARBA00009045"/>
    </source>
</evidence>
<keyword evidence="10" id="KW-1185">Reference proteome</keyword>
<dbReference type="Pfam" id="PF01694">
    <property type="entry name" value="Rhomboid"/>
    <property type="match status" value="1"/>
</dbReference>
<comment type="subcellular location">
    <subcellularLocation>
        <location evidence="1">Membrane</location>
        <topology evidence="1">Multi-pass membrane protein</topology>
    </subcellularLocation>
</comment>
<feature type="transmembrane region" description="Helical" evidence="7">
    <location>
        <begin position="166"/>
        <end position="184"/>
    </location>
</feature>
<proteinExistence type="inferred from homology"/>
<evidence type="ECO:0000313" key="9">
    <source>
        <dbReference type="EMBL" id="SEH12466.1"/>
    </source>
</evidence>
<evidence type="ECO:0000256" key="3">
    <source>
        <dbReference type="ARBA" id="ARBA00022692"/>
    </source>
</evidence>
<sequence length="244" mass="24172">MTSTPVGMRCPDCAGATTRVVRGVGGGAPRVTYLLIALNVLVFAGELLGGGAATGTGGAGSLIAELGLSRAAVGAGEWWRIVTAGFLHGGLFHLAFNMLALYVLGDLLEPRLGAVRFLALYLASLACGALGALLLAPDGVTVGASGAVFGLMGAAAVMMWRDGIPLFESGLGAWILLNLLITFLVPRISIGGHLGGLLGGALAAWLLGRAGSVGLRGNAALLPVVAIAALAVAGAIAISSGTGY</sequence>
<feature type="domain" description="Peptidase S54 rhomboid" evidence="8">
    <location>
        <begin position="76"/>
        <end position="209"/>
    </location>
</feature>
<gene>
    <name evidence="9" type="ORF">SAMN02745716_1099</name>
</gene>
<keyword evidence="9" id="KW-0645">Protease</keyword>
<evidence type="ECO:0000256" key="5">
    <source>
        <dbReference type="ARBA" id="ARBA00022989"/>
    </source>
</evidence>
<evidence type="ECO:0000256" key="6">
    <source>
        <dbReference type="ARBA" id="ARBA00023136"/>
    </source>
</evidence>
<dbReference type="GO" id="GO:0004252">
    <property type="term" value="F:serine-type endopeptidase activity"/>
    <property type="evidence" value="ECO:0007669"/>
    <property type="project" value="InterPro"/>
</dbReference>
<dbReference type="PANTHER" id="PTHR43731:SF14">
    <property type="entry name" value="PRESENILIN-ASSOCIATED RHOMBOID-LIKE PROTEIN, MITOCHONDRIAL"/>
    <property type="match status" value="1"/>
</dbReference>
<keyword evidence="6 7" id="KW-0472">Membrane</keyword>
<reference evidence="10" key="1">
    <citation type="submission" date="2016-10" db="EMBL/GenBank/DDBJ databases">
        <authorList>
            <person name="Varghese N."/>
            <person name="Submissions S."/>
        </authorList>
    </citation>
    <scope>NUCLEOTIDE SEQUENCE [LARGE SCALE GENOMIC DNA]</scope>
    <source>
        <strain evidence="10">ATCC 35263</strain>
    </source>
</reference>
<evidence type="ECO:0000256" key="1">
    <source>
        <dbReference type="ARBA" id="ARBA00004141"/>
    </source>
</evidence>
<dbReference type="AlphaFoldDB" id="A0A1H6FNK5"/>
<dbReference type="InterPro" id="IPR035952">
    <property type="entry name" value="Rhomboid-like_sf"/>
</dbReference>
<name>A0A1H6FNK5_THEAL</name>
<feature type="transmembrane region" description="Helical" evidence="7">
    <location>
        <begin position="190"/>
        <end position="207"/>
    </location>
</feature>
<feature type="transmembrane region" description="Helical" evidence="7">
    <location>
        <begin position="142"/>
        <end position="159"/>
    </location>
</feature>
<dbReference type="Gene3D" id="1.20.1540.10">
    <property type="entry name" value="Rhomboid-like"/>
    <property type="match status" value="1"/>
</dbReference>
<dbReference type="SUPFAM" id="SSF144091">
    <property type="entry name" value="Rhomboid-like"/>
    <property type="match status" value="1"/>
</dbReference>
<evidence type="ECO:0000259" key="8">
    <source>
        <dbReference type="Pfam" id="PF01694"/>
    </source>
</evidence>
<evidence type="ECO:0000256" key="7">
    <source>
        <dbReference type="SAM" id="Phobius"/>
    </source>
</evidence>
<comment type="similarity">
    <text evidence="2">Belongs to the peptidase S54 family.</text>
</comment>
<feature type="transmembrane region" description="Helical" evidence="7">
    <location>
        <begin position="117"/>
        <end position="136"/>
    </location>
</feature>
<evidence type="ECO:0000313" key="10">
    <source>
        <dbReference type="Proteomes" id="UP000222056"/>
    </source>
</evidence>
<keyword evidence="4" id="KW-0378">Hydrolase</keyword>
<keyword evidence="5 7" id="KW-1133">Transmembrane helix</keyword>
<dbReference type="InterPro" id="IPR022764">
    <property type="entry name" value="Peptidase_S54_rhomboid_dom"/>
</dbReference>
<feature type="transmembrane region" description="Helical" evidence="7">
    <location>
        <begin position="78"/>
        <end position="105"/>
    </location>
</feature>
<dbReference type="STRING" id="29539.SAMN02745716_1099"/>
<keyword evidence="3 7" id="KW-0812">Transmembrane</keyword>
<evidence type="ECO:0000256" key="4">
    <source>
        <dbReference type="ARBA" id="ARBA00022801"/>
    </source>
</evidence>
<accession>A0A1H6FNK5</accession>
<organism evidence="9 10">
    <name type="scientific">Thermoleophilum album</name>
    <dbReference type="NCBI Taxonomy" id="29539"/>
    <lineage>
        <taxon>Bacteria</taxon>
        <taxon>Bacillati</taxon>
        <taxon>Actinomycetota</taxon>
        <taxon>Thermoleophilia</taxon>
        <taxon>Thermoleophilales</taxon>
        <taxon>Thermoleophilaceae</taxon>
        <taxon>Thermoleophilum</taxon>
    </lineage>
</organism>
<dbReference type="PANTHER" id="PTHR43731">
    <property type="entry name" value="RHOMBOID PROTEASE"/>
    <property type="match status" value="1"/>
</dbReference>